<name>A0AAD0NWW5_9ACTN</name>
<keyword evidence="1" id="KW-0812">Transmembrane</keyword>
<feature type="transmembrane region" description="Helical" evidence="1">
    <location>
        <begin position="35"/>
        <end position="53"/>
    </location>
</feature>
<accession>A0AAD0NWW5</accession>
<feature type="transmembrane region" description="Helical" evidence="1">
    <location>
        <begin position="12"/>
        <end position="29"/>
    </location>
</feature>
<protein>
    <submittedName>
        <fullName evidence="2">Uncharacterized protein</fullName>
    </submittedName>
</protein>
<keyword evidence="1" id="KW-1133">Transmembrane helix</keyword>
<reference evidence="2 3" key="1">
    <citation type="submission" date="2018-05" db="EMBL/GenBank/DDBJ databases">
        <title>Complete genome sequence of Gordonia terrae NRRL B-16283.</title>
        <authorList>
            <person name="Garlena R.A."/>
            <person name="Russell D.A."/>
            <person name="Hatfull G.F."/>
        </authorList>
    </citation>
    <scope>NUCLEOTIDE SEQUENCE [LARGE SCALE GENOMIC DNA]</scope>
    <source>
        <strain evidence="2 3">NRRL B-16283</strain>
    </source>
</reference>
<proteinExistence type="predicted"/>
<dbReference type="EMBL" id="CP029604">
    <property type="protein sequence ID" value="AWO85596.1"/>
    <property type="molecule type" value="Genomic_DNA"/>
</dbReference>
<organism evidence="2 3">
    <name type="scientific">Gordonia terrae</name>
    <dbReference type="NCBI Taxonomy" id="2055"/>
    <lineage>
        <taxon>Bacteria</taxon>
        <taxon>Bacillati</taxon>
        <taxon>Actinomycetota</taxon>
        <taxon>Actinomycetes</taxon>
        <taxon>Mycobacteriales</taxon>
        <taxon>Gordoniaceae</taxon>
        <taxon>Gordonia</taxon>
    </lineage>
</organism>
<evidence type="ECO:0000256" key="1">
    <source>
        <dbReference type="SAM" id="Phobius"/>
    </source>
</evidence>
<feature type="transmembrane region" description="Helical" evidence="1">
    <location>
        <begin position="60"/>
        <end position="77"/>
    </location>
</feature>
<dbReference type="Proteomes" id="UP000247118">
    <property type="component" value="Chromosome"/>
</dbReference>
<evidence type="ECO:0000313" key="3">
    <source>
        <dbReference type="Proteomes" id="UP000247118"/>
    </source>
</evidence>
<keyword evidence="1" id="KW-0472">Membrane</keyword>
<gene>
    <name evidence="2" type="ORF">DLJ61_20610</name>
</gene>
<dbReference type="AlphaFoldDB" id="A0AAD0NWW5"/>
<sequence length="79" mass="8265">MDTRYFGPRTPFVAIAAVSLSFIAYALLWGLGTMLVLLALLGGALCILFPGPVRQTGTGIVVGSVVFATGFAVYILTNL</sequence>
<evidence type="ECO:0000313" key="2">
    <source>
        <dbReference type="EMBL" id="AWO85596.1"/>
    </source>
</evidence>